<reference evidence="2" key="2">
    <citation type="submission" date="2014-07" db="EMBL/GenBank/DDBJ databases">
        <authorList>
            <person name="Hull J."/>
        </authorList>
    </citation>
    <scope>NUCLEOTIDE SEQUENCE</scope>
</reference>
<reference evidence="2" key="1">
    <citation type="journal article" date="2014" name="PLoS ONE">
        <title>Transcriptome-Based Identification of ABC Transporters in the Western Tarnished Plant Bug Lygus hesperus.</title>
        <authorList>
            <person name="Hull J.J."/>
            <person name="Chaney K."/>
            <person name="Geib S.M."/>
            <person name="Fabrick J.A."/>
            <person name="Brent C.S."/>
            <person name="Walsh D."/>
            <person name="Lavine L.C."/>
        </authorList>
    </citation>
    <scope>NUCLEOTIDE SEQUENCE</scope>
</reference>
<gene>
    <name evidence="2" type="ORF">CM83_103732</name>
</gene>
<proteinExistence type="predicted"/>
<sequence>MLLRAWPRDASIFFGGRDNVTPHTRIFQPLKDFEPVFKTEGKKSRDEQTKNTLAKEDRSDLWNHSTTRINSDHTRENSRSEERVSSGDRTLSAEGLIFHHGADRVGTASWTRTR</sequence>
<feature type="region of interest" description="Disordered" evidence="1">
    <location>
        <begin position="38"/>
        <end position="95"/>
    </location>
</feature>
<evidence type="ECO:0000256" key="1">
    <source>
        <dbReference type="SAM" id="MobiDB-lite"/>
    </source>
</evidence>
<accession>A0A0A9YEX7</accession>
<feature type="compositionally biased region" description="Basic and acidic residues" evidence="1">
    <location>
        <begin position="70"/>
        <end position="86"/>
    </location>
</feature>
<dbReference type="AlphaFoldDB" id="A0A0A9YEX7"/>
<dbReference type="EMBL" id="GBHO01013956">
    <property type="protein sequence ID" value="JAG29648.1"/>
    <property type="molecule type" value="Transcribed_RNA"/>
</dbReference>
<protein>
    <submittedName>
        <fullName evidence="2">PHD finger protein ALFIN-LIKE 1</fullName>
    </submittedName>
</protein>
<evidence type="ECO:0000313" key="2">
    <source>
        <dbReference type="EMBL" id="JAG29648.1"/>
    </source>
</evidence>
<organism evidence="2">
    <name type="scientific">Lygus hesperus</name>
    <name type="common">Western plant bug</name>
    <dbReference type="NCBI Taxonomy" id="30085"/>
    <lineage>
        <taxon>Eukaryota</taxon>
        <taxon>Metazoa</taxon>
        <taxon>Ecdysozoa</taxon>
        <taxon>Arthropoda</taxon>
        <taxon>Hexapoda</taxon>
        <taxon>Insecta</taxon>
        <taxon>Pterygota</taxon>
        <taxon>Neoptera</taxon>
        <taxon>Paraneoptera</taxon>
        <taxon>Hemiptera</taxon>
        <taxon>Heteroptera</taxon>
        <taxon>Panheteroptera</taxon>
        <taxon>Cimicomorpha</taxon>
        <taxon>Miridae</taxon>
        <taxon>Mirini</taxon>
        <taxon>Lygus</taxon>
    </lineage>
</organism>
<feature type="compositionally biased region" description="Basic and acidic residues" evidence="1">
    <location>
        <begin position="38"/>
        <end position="61"/>
    </location>
</feature>
<name>A0A0A9YEX7_LYGHE</name>
<feature type="non-terminal residue" evidence="2">
    <location>
        <position position="114"/>
    </location>
</feature>